<reference evidence="3 4" key="1">
    <citation type="submission" date="2018-10" db="EMBL/GenBank/DDBJ databases">
        <authorList>
            <person name="Zhang X."/>
        </authorList>
    </citation>
    <scope>NUCLEOTIDE SEQUENCE [LARGE SCALE GENOMIC DNA]</scope>
    <source>
        <strain evidence="3 4">SK-G1</strain>
    </source>
</reference>
<feature type="domain" description="HTH cro/C1-type" evidence="2">
    <location>
        <begin position="16"/>
        <end position="70"/>
    </location>
</feature>
<evidence type="ECO:0000313" key="4">
    <source>
        <dbReference type="Proteomes" id="UP000280960"/>
    </source>
</evidence>
<keyword evidence="1" id="KW-0238">DNA-binding</keyword>
<dbReference type="GO" id="GO:0005829">
    <property type="term" value="C:cytosol"/>
    <property type="evidence" value="ECO:0007669"/>
    <property type="project" value="TreeGrafter"/>
</dbReference>
<dbReference type="CDD" id="cd00093">
    <property type="entry name" value="HTH_XRE"/>
    <property type="match status" value="1"/>
</dbReference>
<dbReference type="SUPFAM" id="SSF47413">
    <property type="entry name" value="lambda repressor-like DNA-binding domains"/>
    <property type="match status" value="1"/>
</dbReference>
<dbReference type="PANTHER" id="PTHR46797">
    <property type="entry name" value="HTH-TYPE TRANSCRIPTIONAL REGULATOR"/>
    <property type="match status" value="1"/>
</dbReference>
<proteinExistence type="predicted"/>
<dbReference type="KEGG" id="bacg:D2962_11595"/>
<dbReference type="InterPro" id="IPR001387">
    <property type="entry name" value="Cro/C1-type_HTH"/>
</dbReference>
<protein>
    <submittedName>
        <fullName evidence="3">XRE family transcriptional regulator</fullName>
    </submittedName>
</protein>
<sequence length="126" mass="14499">MSLSTDEIFKDIGKKIRQIRQKQNLTQEELGEKANLHYSYIGQMERGDKIPSLKTLNKIAKALNVGLDYILEGPIKYSAESSAEEAINEFMHLLRTRPARQTEMLISICRNIIDELDACEKEEKEK</sequence>
<dbReference type="PANTHER" id="PTHR46797:SF24">
    <property type="entry name" value="DNA-BINDING PHAGE PROTEIN"/>
    <property type="match status" value="1"/>
</dbReference>
<evidence type="ECO:0000259" key="2">
    <source>
        <dbReference type="PROSITE" id="PS50943"/>
    </source>
</evidence>
<evidence type="ECO:0000313" key="3">
    <source>
        <dbReference type="EMBL" id="AYO31156.1"/>
    </source>
</evidence>
<dbReference type="Proteomes" id="UP000280960">
    <property type="component" value="Chromosome"/>
</dbReference>
<dbReference type="InterPro" id="IPR050807">
    <property type="entry name" value="TransReg_Diox_bact_type"/>
</dbReference>
<evidence type="ECO:0000256" key="1">
    <source>
        <dbReference type="ARBA" id="ARBA00023125"/>
    </source>
</evidence>
<dbReference type="AlphaFoldDB" id="A0A3G2R6W1"/>
<dbReference type="Pfam" id="PF01381">
    <property type="entry name" value="HTH_3"/>
    <property type="match status" value="1"/>
</dbReference>
<name>A0A3G2R6W1_9FIRM</name>
<accession>A0A3G2R6W1</accession>
<dbReference type="EMBL" id="CP033169">
    <property type="protein sequence ID" value="AYO31156.1"/>
    <property type="molecule type" value="Genomic_DNA"/>
</dbReference>
<dbReference type="Gene3D" id="1.10.260.40">
    <property type="entry name" value="lambda repressor-like DNA-binding domains"/>
    <property type="match status" value="1"/>
</dbReference>
<dbReference type="SMART" id="SM00530">
    <property type="entry name" value="HTH_XRE"/>
    <property type="match status" value="1"/>
</dbReference>
<keyword evidence="4" id="KW-1185">Reference proteome</keyword>
<gene>
    <name evidence="3" type="ORF">D2962_11595</name>
</gene>
<dbReference type="InterPro" id="IPR010982">
    <property type="entry name" value="Lambda_DNA-bd_dom_sf"/>
</dbReference>
<organism evidence="3 4">
    <name type="scientific">Biomaibacter acetigenes</name>
    <dbReference type="NCBI Taxonomy" id="2316383"/>
    <lineage>
        <taxon>Bacteria</taxon>
        <taxon>Bacillati</taxon>
        <taxon>Bacillota</taxon>
        <taxon>Clostridia</taxon>
        <taxon>Thermosediminibacterales</taxon>
        <taxon>Tepidanaerobacteraceae</taxon>
        <taxon>Biomaibacter</taxon>
    </lineage>
</organism>
<dbReference type="PROSITE" id="PS50943">
    <property type="entry name" value="HTH_CROC1"/>
    <property type="match status" value="1"/>
</dbReference>
<dbReference type="GO" id="GO:0003677">
    <property type="term" value="F:DNA binding"/>
    <property type="evidence" value="ECO:0007669"/>
    <property type="project" value="UniProtKB-KW"/>
</dbReference>
<dbReference type="GO" id="GO:0003700">
    <property type="term" value="F:DNA-binding transcription factor activity"/>
    <property type="evidence" value="ECO:0007669"/>
    <property type="project" value="TreeGrafter"/>
</dbReference>